<feature type="domain" description="RNA polymerase sigma-70" evidence="8">
    <location>
        <begin position="304"/>
        <end position="330"/>
    </location>
</feature>
<dbReference type="InterPro" id="IPR007630">
    <property type="entry name" value="RNA_pol_sigma70_r4"/>
</dbReference>
<evidence type="ECO:0000313" key="10">
    <source>
        <dbReference type="Proteomes" id="UP000199529"/>
    </source>
</evidence>
<dbReference type="InterPro" id="IPR007627">
    <property type="entry name" value="RNA_pol_sigma70_r2"/>
</dbReference>
<evidence type="ECO:0000256" key="6">
    <source>
        <dbReference type="RuleBase" id="RU362124"/>
    </source>
</evidence>
<gene>
    <name evidence="9" type="ORF">SAMN05216215_104915</name>
</gene>
<protein>
    <recommendedName>
        <fullName evidence="6">RNA polymerase sigma factor</fullName>
    </recommendedName>
</protein>
<dbReference type="Gene3D" id="1.10.10.10">
    <property type="entry name" value="Winged helix-like DNA-binding domain superfamily/Winged helix DNA-binding domain"/>
    <property type="match status" value="2"/>
</dbReference>
<dbReference type="Pfam" id="PF00140">
    <property type="entry name" value="Sigma70_r1_2"/>
    <property type="match status" value="1"/>
</dbReference>
<dbReference type="GO" id="GO:0003677">
    <property type="term" value="F:DNA binding"/>
    <property type="evidence" value="ECO:0007669"/>
    <property type="project" value="UniProtKB-KW"/>
</dbReference>
<name>A0A1H3QQ79_9PSEU</name>
<dbReference type="Gene3D" id="1.10.601.10">
    <property type="entry name" value="RNA Polymerase Primary Sigma Factor"/>
    <property type="match status" value="1"/>
</dbReference>
<dbReference type="Proteomes" id="UP000199529">
    <property type="component" value="Unassembled WGS sequence"/>
</dbReference>
<dbReference type="InterPro" id="IPR014284">
    <property type="entry name" value="RNA_pol_sigma-70_dom"/>
</dbReference>
<dbReference type="InterPro" id="IPR036388">
    <property type="entry name" value="WH-like_DNA-bd_sf"/>
</dbReference>
<dbReference type="InterPro" id="IPR050239">
    <property type="entry name" value="Sigma-70_RNA_pol_init_factors"/>
</dbReference>
<keyword evidence="5 6" id="KW-0804">Transcription</keyword>
<keyword evidence="2 6" id="KW-0805">Transcription regulation</keyword>
<dbReference type="PROSITE" id="PS00716">
    <property type="entry name" value="SIGMA70_2"/>
    <property type="match status" value="1"/>
</dbReference>
<dbReference type="InterPro" id="IPR013324">
    <property type="entry name" value="RNA_pol_sigma_r3/r4-like"/>
</dbReference>
<evidence type="ECO:0000256" key="3">
    <source>
        <dbReference type="ARBA" id="ARBA00023082"/>
    </source>
</evidence>
<dbReference type="EMBL" id="FNOK01000049">
    <property type="protein sequence ID" value="SDZ15547.1"/>
    <property type="molecule type" value="Genomic_DNA"/>
</dbReference>
<evidence type="ECO:0000259" key="8">
    <source>
        <dbReference type="PROSITE" id="PS00716"/>
    </source>
</evidence>
<dbReference type="FunFam" id="1.10.601.10:FF:000001">
    <property type="entry name" value="RNA polymerase sigma factor SigA"/>
    <property type="match status" value="1"/>
</dbReference>
<dbReference type="InterPro" id="IPR009042">
    <property type="entry name" value="RNA_pol_sigma70_r1_2"/>
</dbReference>
<proteinExistence type="inferred from homology"/>
<comment type="function">
    <text evidence="6">Sigma factors are initiation factors that promote the attachment of RNA polymerase to specific initiation sites and are then released.</text>
</comment>
<keyword evidence="10" id="KW-1185">Reference proteome</keyword>
<dbReference type="GO" id="GO:0006352">
    <property type="term" value="P:DNA-templated transcription initiation"/>
    <property type="evidence" value="ECO:0007669"/>
    <property type="project" value="InterPro"/>
</dbReference>
<evidence type="ECO:0000256" key="4">
    <source>
        <dbReference type="ARBA" id="ARBA00023125"/>
    </source>
</evidence>
<dbReference type="PRINTS" id="PR00046">
    <property type="entry name" value="SIGMA70FCT"/>
</dbReference>
<accession>A0A1H3QQ79</accession>
<evidence type="ECO:0000256" key="2">
    <source>
        <dbReference type="ARBA" id="ARBA00023015"/>
    </source>
</evidence>
<evidence type="ECO:0000256" key="5">
    <source>
        <dbReference type="ARBA" id="ARBA00023163"/>
    </source>
</evidence>
<dbReference type="Pfam" id="PF04545">
    <property type="entry name" value="Sigma70_r4"/>
    <property type="match status" value="1"/>
</dbReference>
<dbReference type="SUPFAM" id="SSF88659">
    <property type="entry name" value="Sigma3 and sigma4 domains of RNA polymerase sigma factors"/>
    <property type="match status" value="2"/>
</dbReference>
<dbReference type="CDD" id="cd06171">
    <property type="entry name" value="Sigma70_r4"/>
    <property type="match status" value="1"/>
</dbReference>
<evidence type="ECO:0000259" key="7">
    <source>
        <dbReference type="PROSITE" id="PS00715"/>
    </source>
</evidence>
<dbReference type="PANTHER" id="PTHR30603">
    <property type="entry name" value="RNA POLYMERASE SIGMA FACTOR RPO"/>
    <property type="match status" value="1"/>
</dbReference>
<dbReference type="Pfam" id="PF04539">
    <property type="entry name" value="Sigma70_r3"/>
    <property type="match status" value="1"/>
</dbReference>
<dbReference type="STRING" id="418495.SAMN05216215_104915"/>
<dbReference type="PROSITE" id="PS00715">
    <property type="entry name" value="SIGMA70_1"/>
    <property type="match status" value="1"/>
</dbReference>
<dbReference type="InterPro" id="IPR013325">
    <property type="entry name" value="RNA_pol_sigma_r2"/>
</dbReference>
<dbReference type="GO" id="GO:0016987">
    <property type="term" value="F:sigma factor activity"/>
    <property type="evidence" value="ECO:0007669"/>
    <property type="project" value="UniProtKB-KW"/>
</dbReference>
<evidence type="ECO:0000313" key="9">
    <source>
        <dbReference type="EMBL" id="SDZ15547.1"/>
    </source>
</evidence>
<dbReference type="PANTHER" id="PTHR30603:SF60">
    <property type="entry name" value="RNA POLYMERASE SIGMA FACTOR RPOD"/>
    <property type="match status" value="1"/>
</dbReference>
<comment type="similarity">
    <text evidence="1 6">Belongs to the sigma-70 factor family.</text>
</comment>
<dbReference type="SUPFAM" id="SSF88946">
    <property type="entry name" value="Sigma2 domain of RNA polymerase sigma factors"/>
    <property type="match status" value="1"/>
</dbReference>
<dbReference type="NCBIfam" id="TIGR02937">
    <property type="entry name" value="sigma70-ECF"/>
    <property type="match status" value="1"/>
</dbReference>
<feature type="domain" description="RNA polymerase sigma-70" evidence="7">
    <location>
        <begin position="139"/>
        <end position="152"/>
    </location>
</feature>
<reference evidence="10" key="1">
    <citation type="submission" date="2016-10" db="EMBL/GenBank/DDBJ databases">
        <authorList>
            <person name="Varghese N."/>
            <person name="Submissions S."/>
        </authorList>
    </citation>
    <scope>NUCLEOTIDE SEQUENCE [LARGE SCALE GENOMIC DNA]</scope>
    <source>
        <strain evidence="10">CGMCC 4.3530</strain>
    </source>
</reference>
<dbReference type="Pfam" id="PF04542">
    <property type="entry name" value="Sigma70_r2"/>
    <property type="match status" value="1"/>
</dbReference>
<dbReference type="RefSeq" id="WP_093274594.1">
    <property type="nucleotide sequence ID" value="NZ_FNOK01000049.1"/>
</dbReference>
<sequence>MTGDPRVSTLPAAFGTLGRACTRVRKAWQVAAPLLEIDDVPGTERPSAAGDSVRLYLAGIGRTELLDRAAETDLAERAATGLRAEEALEIPDLPAARRIELRAVADDGRVARAALVEANLRLVVSIAKRYTGRGMPLLDLIQEGNVGLLRAVEKYDHSPGFRFATYATWWIRKAISRALADQSRTIRLPLHLTEQLTRLARLRRELTTKLDRAPGHDELARALDIPVRQLLELLSLAQEPLSLDQPTGPNGGTLADLLALPDDGEATGIQLLRNEIEDVLGTLSPREQQVIRLRCGLDDGRQRTLAEIGHELGVTRERIRQLEHRVLRKLREPARADRLLAYVG</sequence>
<dbReference type="AlphaFoldDB" id="A0A1H3QQ79"/>
<dbReference type="InterPro" id="IPR007624">
    <property type="entry name" value="RNA_pol_sigma70_r3"/>
</dbReference>
<dbReference type="OrthoDB" id="3670490at2"/>
<keyword evidence="3 6" id="KW-0731">Sigma factor</keyword>
<keyword evidence="4 6" id="KW-0238">DNA-binding</keyword>
<dbReference type="InterPro" id="IPR000943">
    <property type="entry name" value="RNA_pol_sigma70"/>
</dbReference>
<organism evidence="9 10">
    <name type="scientific">Saccharopolyspora shandongensis</name>
    <dbReference type="NCBI Taxonomy" id="418495"/>
    <lineage>
        <taxon>Bacteria</taxon>
        <taxon>Bacillati</taxon>
        <taxon>Actinomycetota</taxon>
        <taxon>Actinomycetes</taxon>
        <taxon>Pseudonocardiales</taxon>
        <taxon>Pseudonocardiaceae</taxon>
        <taxon>Saccharopolyspora</taxon>
    </lineage>
</organism>
<evidence type="ECO:0000256" key="1">
    <source>
        <dbReference type="ARBA" id="ARBA00007788"/>
    </source>
</evidence>